<dbReference type="GO" id="GO:0140096">
    <property type="term" value="F:catalytic activity, acting on a protein"/>
    <property type="evidence" value="ECO:0007669"/>
    <property type="project" value="UniProtKB-ARBA"/>
</dbReference>
<comment type="caution">
    <text evidence="3">The sequence shown here is derived from an EMBL/GenBank/DDBJ whole genome shotgun (WGS) entry which is preliminary data.</text>
</comment>
<keyword evidence="1" id="KW-0028">Amino-acid biosynthesis</keyword>
<dbReference type="STRING" id="1308866.J416_07882"/>
<keyword evidence="1" id="KW-0368">Histidine biosynthesis</keyword>
<protein>
    <submittedName>
        <fullName evidence="3">ATP phosphoribosyltransferase regulatory subunit</fullName>
    </submittedName>
</protein>
<feature type="domain" description="Class II Histidinyl-tRNA synthetase (HisRS)-like catalytic core" evidence="2">
    <location>
        <begin position="34"/>
        <end position="293"/>
    </location>
</feature>
<reference evidence="3 4" key="1">
    <citation type="submission" date="2013-03" db="EMBL/GenBank/DDBJ databases">
        <title>Draft genome sequence of Gracibacillus halophilus YIM-C55.5, a moderately halophilic and thermophilic organism from the Xiaochaidamu salt lake.</title>
        <authorList>
            <person name="Sugumar T."/>
            <person name="Polireddy D.R."/>
            <person name="Antony A."/>
            <person name="Madhava Y.R."/>
            <person name="Sivakumar N."/>
        </authorList>
    </citation>
    <scope>NUCLEOTIDE SEQUENCE [LARGE SCALE GENOMIC DNA]</scope>
    <source>
        <strain evidence="3 4">YIM-C55.5</strain>
    </source>
</reference>
<dbReference type="Proteomes" id="UP000012283">
    <property type="component" value="Unassembled WGS sequence"/>
</dbReference>
<sequence>MFLPEGSQDETGVQISNRLRASDIFRRVSEMRHFKPISTPVVEYANTFINEMAGMKLEYMLKWFNNDGEIEVLRPDWTAAVARAIANQRPSEQKWSYQGSVFRIDKDGTESRQAGIEIVHADRFYGETECLLTAVQYLNQLTIGQYVIELGHSSIFNLLIDSIGLTKIEEENLRIAMHDKKEDRITDILQSYDQTDLSQTLIGLINAYGGKEVIATYEKKWKDRPELLAVLQRLKQLIDVLETIGVDDVIVDLGRVKNLPYYDGVMFRGFLTPSGEICFSGGRYDRLYEQFDQSTSLSA</sequence>
<dbReference type="EMBL" id="APML01000025">
    <property type="protein sequence ID" value="ENH96982.1"/>
    <property type="molecule type" value="Genomic_DNA"/>
</dbReference>
<name>N4WLD5_9BACI</name>
<evidence type="ECO:0000259" key="2">
    <source>
        <dbReference type="Pfam" id="PF13393"/>
    </source>
</evidence>
<evidence type="ECO:0000313" key="4">
    <source>
        <dbReference type="Proteomes" id="UP000012283"/>
    </source>
</evidence>
<keyword evidence="4" id="KW-1185">Reference proteome</keyword>
<dbReference type="GO" id="GO:0006427">
    <property type="term" value="P:histidyl-tRNA aminoacylation"/>
    <property type="evidence" value="ECO:0007669"/>
    <property type="project" value="TreeGrafter"/>
</dbReference>
<accession>N4WLD5</accession>
<dbReference type="InterPro" id="IPR045864">
    <property type="entry name" value="aa-tRNA-synth_II/BPL/LPL"/>
</dbReference>
<dbReference type="InterPro" id="IPR004516">
    <property type="entry name" value="HisRS/HisZ"/>
</dbReference>
<dbReference type="AlphaFoldDB" id="N4WLD5"/>
<evidence type="ECO:0000256" key="1">
    <source>
        <dbReference type="ARBA" id="ARBA00023102"/>
    </source>
</evidence>
<organism evidence="3 4">
    <name type="scientific">Gracilibacillus halophilus YIM-C55.5</name>
    <dbReference type="NCBI Taxonomy" id="1308866"/>
    <lineage>
        <taxon>Bacteria</taxon>
        <taxon>Bacillati</taxon>
        <taxon>Bacillota</taxon>
        <taxon>Bacilli</taxon>
        <taxon>Bacillales</taxon>
        <taxon>Bacillaceae</taxon>
        <taxon>Gracilibacillus</taxon>
    </lineage>
</organism>
<dbReference type="GO" id="GO:0004821">
    <property type="term" value="F:histidine-tRNA ligase activity"/>
    <property type="evidence" value="ECO:0007669"/>
    <property type="project" value="TreeGrafter"/>
</dbReference>
<dbReference type="Gene3D" id="3.30.930.10">
    <property type="entry name" value="Bira Bifunctional Protein, Domain 2"/>
    <property type="match status" value="1"/>
</dbReference>
<dbReference type="InterPro" id="IPR041715">
    <property type="entry name" value="HisRS-like_core"/>
</dbReference>
<dbReference type="Pfam" id="PF13393">
    <property type="entry name" value="tRNA-synt_His"/>
    <property type="match status" value="1"/>
</dbReference>
<dbReference type="PANTHER" id="PTHR43707:SF6">
    <property type="entry name" value="ATP PHOSPHORIBOSYLTRANSFERASE REGULATORY SUBUNIT"/>
    <property type="match status" value="1"/>
</dbReference>
<keyword evidence="3" id="KW-0808">Transferase</keyword>
<proteinExistence type="predicted"/>
<evidence type="ECO:0000313" key="3">
    <source>
        <dbReference type="EMBL" id="ENH96982.1"/>
    </source>
</evidence>
<dbReference type="eggNOG" id="COG3705">
    <property type="taxonomic scope" value="Bacteria"/>
</dbReference>
<keyword evidence="3" id="KW-0328">Glycosyltransferase</keyword>
<dbReference type="GO" id="GO:0005737">
    <property type="term" value="C:cytoplasm"/>
    <property type="evidence" value="ECO:0007669"/>
    <property type="project" value="InterPro"/>
</dbReference>
<dbReference type="SUPFAM" id="SSF55681">
    <property type="entry name" value="Class II aaRS and biotin synthetases"/>
    <property type="match status" value="1"/>
</dbReference>
<dbReference type="GO" id="GO:0016757">
    <property type="term" value="F:glycosyltransferase activity"/>
    <property type="evidence" value="ECO:0007669"/>
    <property type="project" value="UniProtKB-KW"/>
</dbReference>
<dbReference type="PANTHER" id="PTHR43707">
    <property type="entry name" value="HISTIDYL-TRNA SYNTHETASE"/>
    <property type="match status" value="1"/>
</dbReference>
<dbReference type="PATRIC" id="fig|1308866.3.peg.1591"/>
<dbReference type="GO" id="GO:0000105">
    <property type="term" value="P:L-histidine biosynthetic process"/>
    <property type="evidence" value="ECO:0007669"/>
    <property type="project" value="UniProtKB-KW"/>
</dbReference>
<gene>
    <name evidence="3" type="primary">hisZ</name>
    <name evidence="3" type="ORF">J416_07882</name>
</gene>
<dbReference type="RefSeq" id="WP_003467786.1">
    <property type="nucleotide sequence ID" value="NZ_APML01000025.1"/>
</dbReference>